<proteinExistence type="inferred from homology"/>
<dbReference type="Pfam" id="PF00389">
    <property type="entry name" value="2-Hacid_dh"/>
    <property type="match status" value="1"/>
</dbReference>
<dbReference type="Proteomes" id="UP001197626">
    <property type="component" value="Chromosome"/>
</dbReference>
<keyword evidence="2 3" id="KW-0560">Oxidoreductase</keyword>
<dbReference type="SUPFAM" id="SSF51735">
    <property type="entry name" value="NAD(P)-binding Rossmann-fold domains"/>
    <property type="match status" value="1"/>
</dbReference>
<dbReference type="PANTHER" id="PTHR10996">
    <property type="entry name" value="2-HYDROXYACID DEHYDROGENASE-RELATED"/>
    <property type="match status" value="1"/>
</dbReference>
<evidence type="ECO:0000256" key="3">
    <source>
        <dbReference type="RuleBase" id="RU003719"/>
    </source>
</evidence>
<evidence type="ECO:0000256" key="2">
    <source>
        <dbReference type="ARBA" id="ARBA00023002"/>
    </source>
</evidence>
<dbReference type="EMBL" id="CP086654">
    <property type="protein sequence ID" value="UEX89624.1"/>
    <property type="molecule type" value="Genomic_DNA"/>
</dbReference>
<dbReference type="CDD" id="cd05301">
    <property type="entry name" value="GDH"/>
    <property type="match status" value="1"/>
</dbReference>
<feature type="domain" description="D-isomer specific 2-hydroxyacid dehydrogenase catalytic" evidence="4">
    <location>
        <begin position="4"/>
        <end position="318"/>
    </location>
</feature>
<evidence type="ECO:0000259" key="5">
    <source>
        <dbReference type="Pfam" id="PF02826"/>
    </source>
</evidence>
<feature type="domain" description="D-isomer specific 2-hydroxyacid dehydrogenase NAD-binding" evidence="5">
    <location>
        <begin position="109"/>
        <end position="287"/>
    </location>
</feature>
<dbReference type="InterPro" id="IPR036291">
    <property type="entry name" value="NAD(P)-bd_dom_sf"/>
</dbReference>
<evidence type="ECO:0000313" key="6">
    <source>
        <dbReference type="EMBL" id="UEX89624.1"/>
    </source>
</evidence>
<evidence type="ECO:0000313" key="7">
    <source>
        <dbReference type="Proteomes" id="UP001197626"/>
    </source>
</evidence>
<sequence length="322" mass="36401">MNKILVTRQIPEKFKARLEQYAEVEIWDHHLTPMPREQFLEAAKDKTALLVTLSEQIDETLFHAAPHLKIVANMAVGYDNIDLAAAERHEVAISNTPHVLTETTAELGFALMLATSRRIVEAEKYVQEGKWESWGPYLLAGKDIYRSKVGIFGMGEIGRAFARRLRGFNADILYHNRSRNAKAESELGAFYTSFETLIQESDFIISTAPSTPETQNVFNHEAFKKMRKDAIFINIRRGDLVVEEDLVDAIENGEIAGAGLDVVRDEPIRMDHPLLKFPNVIVTPHIGSASVLTRDQMIQTCVLNIEDVFNDRTARNQVMHKA</sequence>
<dbReference type="InterPro" id="IPR006139">
    <property type="entry name" value="D-isomer_2_OHA_DH_cat_dom"/>
</dbReference>
<dbReference type="RefSeq" id="WP_229292130.1">
    <property type="nucleotide sequence ID" value="NZ_CP086654.1"/>
</dbReference>
<name>A0ABY3PBG3_9STAP</name>
<protein>
    <submittedName>
        <fullName evidence="6">D-glycerate dehydrogenase</fullName>
    </submittedName>
</protein>
<dbReference type="PANTHER" id="PTHR10996:SF283">
    <property type="entry name" value="GLYOXYLATE_HYDROXYPYRUVATE REDUCTASE B"/>
    <property type="match status" value="1"/>
</dbReference>
<accession>A0ABY3PBG3</accession>
<dbReference type="InterPro" id="IPR006140">
    <property type="entry name" value="D-isomer_DH_NAD-bd"/>
</dbReference>
<dbReference type="Pfam" id="PF02826">
    <property type="entry name" value="2-Hacid_dh_C"/>
    <property type="match status" value="1"/>
</dbReference>
<dbReference type="Gene3D" id="3.40.50.720">
    <property type="entry name" value="NAD(P)-binding Rossmann-like Domain"/>
    <property type="match status" value="2"/>
</dbReference>
<reference evidence="6 7" key="1">
    <citation type="journal article" date="2022" name="Pathogens">
        <title>Staphylococcus ratti sp. nov. Isolated from a Lab Rat.</title>
        <authorList>
            <person name="Kovarovic V."/>
            <person name="Sedlacek I."/>
            <person name="Petras P."/>
            <person name="Kralova S."/>
            <person name="Maslanova I."/>
            <person name="Svec P."/>
            <person name="Neumann-Schaal M."/>
            <person name="Botka T."/>
            <person name="Gelbicova T."/>
            <person name="Stankova E."/>
            <person name="Doskar J."/>
            <person name="Pantucek R."/>
        </authorList>
    </citation>
    <scope>NUCLEOTIDE SEQUENCE [LARGE SCALE GENOMIC DNA]</scope>
    <source>
        <strain evidence="6 7">CCM 9025</strain>
    </source>
</reference>
<comment type="similarity">
    <text evidence="1 3">Belongs to the D-isomer specific 2-hydroxyacid dehydrogenase family.</text>
</comment>
<organism evidence="6 7">
    <name type="scientific">Staphylococcus ratti</name>
    <dbReference type="NCBI Taxonomy" id="2892440"/>
    <lineage>
        <taxon>Bacteria</taxon>
        <taxon>Bacillati</taxon>
        <taxon>Bacillota</taxon>
        <taxon>Bacilli</taxon>
        <taxon>Bacillales</taxon>
        <taxon>Staphylococcaceae</taxon>
        <taxon>Staphylococcus</taxon>
    </lineage>
</organism>
<evidence type="ECO:0000259" key="4">
    <source>
        <dbReference type="Pfam" id="PF00389"/>
    </source>
</evidence>
<dbReference type="InterPro" id="IPR050223">
    <property type="entry name" value="D-isomer_2-hydroxyacid_DH"/>
</dbReference>
<keyword evidence="7" id="KW-1185">Reference proteome</keyword>
<dbReference type="SUPFAM" id="SSF52283">
    <property type="entry name" value="Formate/glycerate dehydrogenase catalytic domain-like"/>
    <property type="match status" value="1"/>
</dbReference>
<gene>
    <name evidence="6" type="ORF">LN051_08595</name>
</gene>
<evidence type="ECO:0000256" key="1">
    <source>
        <dbReference type="ARBA" id="ARBA00005854"/>
    </source>
</evidence>